<dbReference type="SUPFAM" id="SSF55961">
    <property type="entry name" value="Bet v1-like"/>
    <property type="match status" value="1"/>
</dbReference>
<comment type="caution">
    <text evidence="1">The sequence shown here is derived from an EMBL/GenBank/DDBJ whole genome shotgun (WGS) entry which is preliminary data.</text>
</comment>
<dbReference type="InterPro" id="IPR023393">
    <property type="entry name" value="START-like_dom_sf"/>
</dbReference>
<dbReference type="STRING" id="60547.GCA_000751215_03878"/>
<organism evidence="1 2">
    <name type="scientific">Caballeronia glathei</name>
    <dbReference type="NCBI Taxonomy" id="60547"/>
    <lineage>
        <taxon>Bacteria</taxon>
        <taxon>Pseudomonadati</taxon>
        <taxon>Pseudomonadota</taxon>
        <taxon>Betaproteobacteria</taxon>
        <taxon>Burkholderiales</taxon>
        <taxon>Burkholderiaceae</taxon>
        <taxon>Caballeronia</taxon>
    </lineage>
</organism>
<evidence type="ECO:0000313" key="1">
    <source>
        <dbReference type="EMBL" id="KDR40483.1"/>
    </source>
</evidence>
<keyword evidence="2" id="KW-1185">Reference proteome</keyword>
<gene>
    <name evidence="1" type="ORF">BG61_25775</name>
</gene>
<proteinExistence type="predicted"/>
<sequence length="131" mass="14544">MLEAKTISVSINRDWRDVYDAIWRPEVFPRWASGLATSALEDCGDHWKGHGPDATVSIRFTGHNAFGVMDHTVQLDSGEEIHVPLRVFQNGAGAEVALTLFRQPGMSAEKFEADIAWVRRDLAALCTLFSS</sequence>
<dbReference type="Proteomes" id="UP000027466">
    <property type="component" value="Unassembled WGS sequence"/>
</dbReference>
<dbReference type="RefSeq" id="WP_035934409.1">
    <property type="nucleotide sequence ID" value="NZ_CADFFX010000010.1"/>
</dbReference>
<protein>
    <submittedName>
        <fullName evidence="1">Polyketide cyclase</fullName>
    </submittedName>
</protein>
<name>A0A069PIB9_9BURK</name>
<evidence type="ECO:0000313" key="2">
    <source>
        <dbReference type="Proteomes" id="UP000027466"/>
    </source>
</evidence>
<dbReference type="EMBL" id="JFHC01000040">
    <property type="protein sequence ID" value="KDR40483.1"/>
    <property type="molecule type" value="Genomic_DNA"/>
</dbReference>
<dbReference type="AlphaFoldDB" id="A0A069PIB9"/>
<dbReference type="Gene3D" id="3.30.530.20">
    <property type="match status" value="1"/>
</dbReference>
<accession>A0A069PIB9</accession>
<reference evidence="1 2" key="1">
    <citation type="submission" date="2014-03" db="EMBL/GenBank/DDBJ databases">
        <title>Draft Genome Sequences of Four Burkholderia Strains.</title>
        <authorList>
            <person name="Liu X.Y."/>
            <person name="Li C.X."/>
            <person name="Xu J.H."/>
        </authorList>
    </citation>
    <scope>NUCLEOTIDE SEQUENCE [LARGE SCALE GENOMIC DNA]</scope>
    <source>
        <strain evidence="1 2">DSM 50014</strain>
    </source>
</reference>